<dbReference type="OrthoDB" id="9814966at2"/>
<evidence type="ECO:0000259" key="2">
    <source>
        <dbReference type="Pfam" id="PF12697"/>
    </source>
</evidence>
<dbReference type="Gene3D" id="3.40.50.1820">
    <property type="entry name" value="alpha/beta hydrolase"/>
    <property type="match status" value="1"/>
</dbReference>
<gene>
    <name evidence="3" type="ORF">CR165_04010</name>
</gene>
<evidence type="ECO:0000256" key="1">
    <source>
        <dbReference type="SAM" id="MobiDB-lite"/>
    </source>
</evidence>
<dbReference type="SUPFAM" id="SSF53474">
    <property type="entry name" value="alpha/beta-Hydrolases"/>
    <property type="match status" value="1"/>
</dbReference>
<dbReference type="PANTHER" id="PTHR43194:SF2">
    <property type="entry name" value="PEROXISOMAL MEMBRANE PROTEIN LPX1"/>
    <property type="match status" value="1"/>
</dbReference>
<proteinExistence type="predicted"/>
<sequence length="276" mass="29206">MPDVGVSLPPGNASAHPGLRHLPAAGARGRQRPAVAAAPALLFLHGAGCGGWVWEEGFAAHLAEAGFSGWVLDMARETHHRPSGLTDYVVQARAALARLQGPVVLVGHSLGALVAQRLLMEPAVRGAALLTPVPPEGLWFSSARLALTDPVLWAEAARMDAPVGSAPPELATTLFSAAMPQPRAHALVARMGGESRAALLEAQLPQPVPYGWLHGRRVLVLGAGEDRLIPADAVRRCALWHGTEAEFLPGMGHLMMLEPDWPGLAARLEGWLRRLP</sequence>
<protein>
    <submittedName>
        <fullName evidence="3">Alpha/beta hydrolase</fullName>
    </submittedName>
</protein>
<keyword evidence="3" id="KW-0378">Hydrolase</keyword>
<feature type="domain" description="AB hydrolase-1" evidence="2">
    <location>
        <begin position="41"/>
        <end position="260"/>
    </location>
</feature>
<feature type="region of interest" description="Disordered" evidence="1">
    <location>
        <begin position="1"/>
        <end position="23"/>
    </location>
</feature>
<dbReference type="AlphaFoldDB" id="A0A2U1V7Z6"/>
<dbReference type="PANTHER" id="PTHR43194">
    <property type="entry name" value="HYDROLASE ALPHA/BETA FOLD FAMILY"/>
    <property type="match status" value="1"/>
</dbReference>
<evidence type="ECO:0000313" key="4">
    <source>
        <dbReference type="Proteomes" id="UP000245048"/>
    </source>
</evidence>
<organism evidence="3 4">
    <name type="scientific">Teichococcus aestuarii</name>
    <dbReference type="NCBI Taxonomy" id="568898"/>
    <lineage>
        <taxon>Bacteria</taxon>
        <taxon>Pseudomonadati</taxon>
        <taxon>Pseudomonadota</taxon>
        <taxon>Alphaproteobacteria</taxon>
        <taxon>Acetobacterales</taxon>
        <taxon>Roseomonadaceae</taxon>
        <taxon>Roseomonas</taxon>
    </lineage>
</organism>
<keyword evidence="4" id="KW-1185">Reference proteome</keyword>
<dbReference type="GO" id="GO:0016787">
    <property type="term" value="F:hydrolase activity"/>
    <property type="evidence" value="ECO:0007669"/>
    <property type="project" value="UniProtKB-KW"/>
</dbReference>
<evidence type="ECO:0000313" key="3">
    <source>
        <dbReference type="EMBL" id="PWC30037.1"/>
    </source>
</evidence>
<reference evidence="4" key="1">
    <citation type="submission" date="2017-10" db="EMBL/GenBank/DDBJ databases">
        <authorList>
            <person name="Toshchakov S.V."/>
            <person name="Goeva M.A."/>
        </authorList>
    </citation>
    <scope>NUCLEOTIDE SEQUENCE [LARGE SCALE GENOMIC DNA]</scope>
    <source>
        <strain evidence="4">JR1/69-1-13</strain>
    </source>
</reference>
<dbReference type="RefSeq" id="WP_109515670.1">
    <property type="nucleotide sequence ID" value="NZ_PDOA01000002.1"/>
</dbReference>
<name>A0A2U1V7Z6_9PROT</name>
<comment type="caution">
    <text evidence="3">The sequence shown here is derived from an EMBL/GenBank/DDBJ whole genome shotgun (WGS) entry which is preliminary data.</text>
</comment>
<dbReference type="InterPro" id="IPR029058">
    <property type="entry name" value="AB_hydrolase_fold"/>
</dbReference>
<dbReference type="Pfam" id="PF12697">
    <property type="entry name" value="Abhydrolase_6"/>
    <property type="match status" value="1"/>
</dbReference>
<dbReference type="InterPro" id="IPR050228">
    <property type="entry name" value="Carboxylesterase_BioH"/>
</dbReference>
<accession>A0A2U1V7Z6</accession>
<dbReference type="EMBL" id="PDOA01000002">
    <property type="protein sequence ID" value="PWC30037.1"/>
    <property type="molecule type" value="Genomic_DNA"/>
</dbReference>
<dbReference type="Proteomes" id="UP000245048">
    <property type="component" value="Unassembled WGS sequence"/>
</dbReference>
<dbReference type="InterPro" id="IPR000073">
    <property type="entry name" value="AB_hydrolase_1"/>
</dbReference>